<keyword evidence="1" id="KW-0812">Transmembrane</keyword>
<comment type="caution">
    <text evidence="2">The sequence shown here is derived from an EMBL/GenBank/DDBJ whole genome shotgun (WGS) entry which is preliminary data.</text>
</comment>
<proteinExistence type="predicted"/>
<dbReference type="Pfam" id="PF14093">
    <property type="entry name" value="DUF4271"/>
    <property type="match status" value="1"/>
</dbReference>
<dbReference type="PATRIC" id="fig|997883.3.peg.139"/>
<dbReference type="Proteomes" id="UP000003879">
    <property type="component" value="Unassembled WGS sequence"/>
</dbReference>
<feature type="transmembrane region" description="Helical" evidence="1">
    <location>
        <begin position="185"/>
        <end position="206"/>
    </location>
</feature>
<protein>
    <recommendedName>
        <fullName evidence="4">DUF4271 domain-containing protein</fullName>
    </recommendedName>
</protein>
<dbReference type="EMBL" id="AGXN01000002">
    <property type="protein sequence ID" value="EIZ00611.1"/>
    <property type="molecule type" value="Genomic_DNA"/>
</dbReference>
<sequence>MIFVQDSLGAQEADTVQHVISAAGAPQDTLGSRVDLQAVSETVTGAEGMPIPYSPRTDDGLAMILLGCFFVSAYVLARSKKFLLQQVKDFMLHRERTSIFASSTAADMRYLLLLIVQTCVLGGVCIFNYFNDIRPALMERVSPHILLGVYVAVCLLYLLFKWILYSFLGWVFFDKSKTDIWLESYSTLIYYLGFALFPFVLFLVYFDLNVTFLVSIGCVLVIFTKILMFYKWLKLFSCNIYGVFLLILYFCALEIVPCLIVYQGMIQLNNVLIINF</sequence>
<evidence type="ECO:0000313" key="2">
    <source>
        <dbReference type="EMBL" id="EIZ00611.1"/>
    </source>
</evidence>
<evidence type="ECO:0000313" key="3">
    <source>
        <dbReference type="Proteomes" id="UP000003879"/>
    </source>
</evidence>
<reference evidence="2 3" key="1">
    <citation type="submission" date="2012-02" db="EMBL/GenBank/DDBJ databases">
        <title>The Genome Sequence of Bacteroides fragilis CL07T12C05.</title>
        <authorList>
            <consortium name="The Broad Institute Genome Sequencing Platform"/>
            <person name="Earl A."/>
            <person name="Ward D."/>
            <person name="Feldgarden M."/>
            <person name="Gevers D."/>
            <person name="Zitomersky N.L."/>
            <person name="Coyne M.J."/>
            <person name="Comstock L.E."/>
            <person name="Young S.K."/>
            <person name="Zeng Q."/>
            <person name="Gargeya S."/>
            <person name="Fitzgerald M."/>
            <person name="Haas B."/>
            <person name="Abouelleil A."/>
            <person name="Alvarado L."/>
            <person name="Arachchi H.M."/>
            <person name="Berlin A."/>
            <person name="Chapman S.B."/>
            <person name="Gearin G."/>
            <person name="Goldberg J."/>
            <person name="Griggs A."/>
            <person name="Gujja S."/>
            <person name="Hansen M."/>
            <person name="Heiman D."/>
            <person name="Howarth C."/>
            <person name="Larimer J."/>
            <person name="Lui A."/>
            <person name="MacDonald P.J.P."/>
            <person name="McCowen C."/>
            <person name="Montmayeur A."/>
            <person name="Murphy C."/>
            <person name="Neiman D."/>
            <person name="Pearson M."/>
            <person name="Priest M."/>
            <person name="Roberts A."/>
            <person name="Saif S."/>
            <person name="Shea T."/>
            <person name="Sisk P."/>
            <person name="Stolte C."/>
            <person name="Sykes S."/>
            <person name="Wortman J."/>
            <person name="Nusbaum C."/>
            <person name="Birren B."/>
        </authorList>
    </citation>
    <scope>NUCLEOTIDE SEQUENCE [LARGE SCALE GENOMIC DNA]</scope>
    <source>
        <strain evidence="2 3">CL07T12C05</strain>
    </source>
</reference>
<keyword evidence="1" id="KW-1133">Transmembrane helix</keyword>
<feature type="transmembrane region" description="Helical" evidence="1">
    <location>
        <begin position="212"/>
        <end position="233"/>
    </location>
</feature>
<dbReference type="HOGENOM" id="CLU_069603_0_0_10"/>
<dbReference type="InterPro" id="IPR025367">
    <property type="entry name" value="DUF4271"/>
</dbReference>
<organism evidence="2 3">
    <name type="scientific">Bacteroides fragilis CL07T12C05</name>
    <dbReference type="NCBI Taxonomy" id="997883"/>
    <lineage>
        <taxon>Bacteria</taxon>
        <taxon>Pseudomonadati</taxon>
        <taxon>Bacteroidota</taxon>
        <taxon>Bacteroidia</taxon>
        <taxon>Bacteroidales</taxon>
        <taxon>Bacteroidaceae</taxon>
        <taxon>Bacteroides</taxon>
    </lineage>
</organism>
<evidence type="ECO:0000256" key="1">
    <source>
        <dbReference type="SAM" id="Phobius"/>
    </source>
</evidence>
<keyword evidence="1" id="KW-0472">Membrane</keyword>
<name>A0A0E2AW53_BACFG</name>
<feature type="transmembrane region" description="Helical" evidence="1">
    <location>
        <begin position="150"/>
        <end position="173"/>
    </location>
</feature>
<dbReference type="RefSeq" id="WP_005783647.1">
    <property type="nucleotide sequence ID" value="NZ_JH724215.1"/>
</dbReference>
<feature type="transmembrane region" description="Helical" evidence="1">
    <location>
        <begin position="60"/>
        <end position="77"/>
    </location>
</feature>
<feature type="transmembrane region" description="Helical" evidence="1">
    <location>
        <begin position="240"/>
        <end position="262"/>
    </location>
</feature>
<feature type="transmembrane region" description="Helical" evidence="1">
    <location>
        <begin position="110"/>
        <end position="130"/>
    </location>
</feature>
<dbReference type="AlphaFoldDB" id="A0A0E2AW53"/>
<accession>A0A0E2AW53</accession>
<evidence type="ECO:0008006" key="4">
    <source>
        <dbReference type="Google" id="ProtNLM"/>
    </source>
</evidence>
<gene>
    <name evidence="2" type="ORF">HMPREF1056_00133</name>
</gene>